<feature type="transmembrane region" description="Helical" evidence="5">
    <location>
        <begin position="50"/>
        <end position="76"/>
    </location>
</feature>
<evidence type="ECO:0000256" key="2">
    <source>
        <dbReference type="ARBA" id="ARBA00022692"/>
    </source>
</evidence>
<sequence length="110" mass="11793">MGVSCGASVITIILVIFNFIWLALGGVILWLGIKIAIWSGDLGNIQENNWLIGACVVILVGVLIVILAFLGCCGAIKQSPCMLCTYGFIILILVILEGVGAYFAFTYKHD</sequence>
<evidence type="ECO:0000256" key="5">
    <source>
        <dbReference type="SAM" id="Phobius"/>
    </source>
</evidence>
<dbReference type="InterPro" id="IPR018499">
    <property type="entry name" value="Tetraspanin/Peripherin"/>
</dbReference>
<proteinExistence type="predicted"/>
<evidence type="ECO:0000256" key="3">
    <source>
        <dbReference type="ARBA" id="ARBA00022989"/>
    </source>
</evidence>
<dbReference type="PANTHER" id="PTHR19282:SF544">
    <property type="entry name" value="TETRASPANIN"/>
    <property type="match status" value="1"/>
</dbReference>
<keyword evidence="7" id="KW-1185">Reference proteome</keyword>
<evidence type="ECO:0000256" key="1">
    <source>
        <dbReference type="ARBA" id="ARBA00004141"/>
    </source>
</evidence>
<evidence type="ECO:0000313" key="7">
    <source>
        <dbReference type="Proteomes" id="UP000728032"/>
    </source>
</evidence>
<reference evidence="6" key="1">
    <citation type="submission" date="2020-11" db="EMBL/GenBank/DDBJ databases">
        <authorList>
            <person name="Tran Van P."/>
        </authorList>
    </citation>
    <scope>NUCLEOTIDE SEQUENCE</scope>
</reference>
<accession>A0A7R9MEB5</accession>
<evidence type="ECO:0000256" key="4">
    <source>
        <dbReference type="ARBA" id="ARBA00023136"/>
    </source>
</evidence>
<dbReference type="Proteomes" id="UP000728032">
    <property type="component" value="Unassembled WGS sequence"/>
</dbReference>
<feature type="transmembrane region" description="Helical" evidence="5">
    <location>
        <begin position="12"/>
        <end position="38"/>
    </location>
</feature>
<name>A0A7R9MEB5_9ACAR</name>
<dbReference type="GO" id="GO:0005886">
    <property type="term" value="C:plasma membrane"/>
    <property type="evidence" value="ECO:0007669"/>
    <property type="project" value="TreeGrafter"/>
</dbReference>
<protein>
    <submittedName>
        <fullName evidence="6">Uncharacterized protein</fullName>
    </submittedName>
</protein>
<organism evidence="6">
    <name type="scientific">Oppiella nova</name>
    <dbReference type="NCBI Taxonomy" id="334625"/>
    <lineage>
        <taxon>Eukaryota</taxon>
        <taxon>Metazoa</taxon>
        <taxon>Ecdysozoa</taxon>
        <taxon>Arthropoda</taxon>
        <taxon>Chelicerata</taxon>
        <taxon>Arachnida</taxon>
        <taxon>Acari</taxon>
        <taxon>Acariformes</taxon>
        <taxon>Sarcoptiformes</taxon>
        <taxon>Oribatida</taxon>
        <taxon>Brachypylina</taxon>
        <taxon>Oppioidea</taxon>
        <taxon>Oppiidae</taxon>
        <taxon>Oppiella</taxon>
    </lineage>
</organism>
<feature type="transmembrane region" description="Helical" evidence="5">
    <location>
        <begin position="83"/>
        <end position="105"/>
    </location>
</feature>
<dbReference type="AlphaFoldDB" id="A0A7R9MEB5"/>
<dbReference type="EMBL" id="OC929937">
    <property type="protein sequence ID" value="CAD7658489.1"/>
    <property type="molecule type" value="Genomic_DNA"/>
</dbReference>
<evidence type="ECO:0000313" key="6">
    <source>
        <dbReference type="EMBL" id="CAD7658489.1"/>
    </source>
</evidence>
<keyword evidence="4 5" id="KW-0472">Membrane</keyword>
<dbReference type="PRINTS" id="PR00259">
    <property type="entry name" value="TMFOUR"/>
</dbReference>
<keyword evidence="3 5" id="KW-1133">Transmembrane helix</keyword>
<gene>
    <name evidence="6" type="ORF">ONB1V03_LOCUS15110</name>
</gene>
<comment type="subcellular location">
    <subcellularLocation>
        <location evidence="1">Membrane</location>
        <topology evidence="1">Multi-pass membrane protein</topology>
    </subcellularLocation>
</comment>
<dbReference type="EMBL" id="CAJPVJ010015112">
    <property type="protein sequence ID" value="CAG2175675.1"/>
    <property type="molecule type" value="Genomic_DNA"/>
</dbReference>
<dbReference type="PANTHER" id="PTHR19282">
    <property type="entry name" value="TETRASPANIN"/>
    <property type="match status" value="1"/>
</dbReference>
<dbReference type="Pfam" id="PF00335">
    <property type="entry name" value="Tetraspanin"/>
    <property type="match status" value="1"/>
</dbReference>
<dbReference type="OrthoDB" id="6512813at2759"/>
<feature type="non-terminal residue" evidence="6">
    <location>
        <position position="1"/>
    </location>
</feature>
<keyword evidence="2 5" id="KW-0812">Transmembrane</keyword>